<evidence type="ECO:0000313" key="4">
    <source>
        <dbReference type="EMBL" id="PBK80684.1"/>
    </source>
</evidence>
<dbReference type="EMBL" id="KZ293741">
    <property type="protein sequence ID" value="PBK80684.1"/>
    <property type="molecule type" value="Genomic_DNA"/>
</dbReference>
<feature type="transmembrane region" description="Helical" evidence="2">
    <location>
        <begin position="177"/>
        <end position="200"/>
    </location>
</feature>
<name>A0A2H3CH58_ARMGA</name>
<accession>A0A2H3CH58</accession>
<keyword evidence="2" id="KW-1133">Transmembrane helix</keyword>
<feature type="chain" id="PRO_5013702270" description="Mid2 domain-containing protein" evidence="3">
    <location>
        <begin position="18"/>
        <end position="327"/>
    </location>
</feature>
<evidence type="ECO:0000256" key="2">
    <source>
        <dbReference type="SAM" id="Phobius"/>
    </source>
</evidence>
<gene>
    <name evidence="4" type="ORF">ARMGADRAFT_1068830</name>
</gene>
<keyword evidence="3" id="KW-0732">Signal</keyword>
<evidence type="ECO:0000256" key="1">
    <source>
        <dbReference type="SAM" id="MobiDB-lite"/>
    </source>
</evidence>
<dbReference type="Proteomes" id="UP000217790">
    <property type="component" value="Unassembled WGS sequence"/>
</dbReference>
<evidence type="ECO:0000256" key="3">
    <source>
        <dbReference type="SAM" id="SignalP"/>
    </source>
</evidence>
<proteinExistence type="predicted"/>
<reference evidence="5" key="1">
    <citation type="journal article" date="2017" name="Nat. Ecol. Evol.">
        <title>Genome expansion and lineage-specific genetic innovations in the forest pathogenic fungi Armillaria.</title>
        <authorList>
            <person name="Sipos G."/>
            <person name="Prasanna A.N."/>
            <person name="Walter M.C."/>
            <person name="O'Connor E."/>
            <person name="Balint B."/>
            <person name="Krizsan K."/>
            <person name="Kiss B."/>
            <person name="Hess J."/>
            <person name="Varga T."/>
            <person name="Slot J."/>
            <person name="Riley R."/>
            <person name="Boka B."/>
            <person name="Rigling D."/>
            <person name="Barry K."/>
            <person name="Lee J."/>
            <person name="Mihaltcheva S."/>
            <person name="LaButti K."/>
            <person name="Lipzen A."/>
            <person name="Waldron R."/>
            <person name="Moloney N.M."/>
            <person name="Sperisen C."/>
            <person name="Kredics L."/>
            <person name="Vagvoelgyi C."/>
            <person name="Patrignani A."/>
            <person name="Fitzpatrick D."/>
            <person name="Nagy I."/>
            <person name="Doyle S."/>
            <person name="Anderson J.B."/>
            <person name="Grigoriev I.V."/>
            <person name="Gueldener U."/>
            <person name="Muensterkoetter M."/>
            <person name="Nagy L.G."/>
        </authorList>
    </citation>
    <scope>NUCLEOTIDE SEQUENCE [LARGE SCALE GENOMIC DNA]</scope>
    <source>
        <strain evidence="5">Ar21-2</strain>
    </source>
</reference>
<feature type="signal peptide" evidence="3">
    <location>
        <begin position="1"/>
        <end position="17"/>
    </location>
</feature>
<keyword evidence="2" id="KW-0812">Transmembrane</keyword>
<keyword evidence="5" id="KW-1185">Reference proteome</keyword>
<dbReference type="AlphaFoldDB" id="A0A2H3CH58"/>
<protein>
    <recommendedName>
        <fullName evidence="6">Mid2 domain-containing protein</fullName>
    </recommendedName>
</protein>
<dbReference type="OrthoDB" id="3048157at2759"/>
<keyword evidence="2" id="KW-0472">Membrane</keyword>
<feature type="compositionally biased region" description="Low complexity" evidence="1">
    <location>
        <begin position="149"/>
        <end position="164"/>
    </location>
</feature>
<evidence type="ECO:0008006" key="6">
    <source>
        <dbReference type="Google" id="ProtNLM"/>
    </source>
</evidence>
<dbReference type="InParanoid" id="A0A2H3CH58"/>
<evidence type="ECO:0000313" key="5">
    <source>
        <dbReference type="Proteomes" id="UP000217790"/>
    </source>
</evidence>
<sequence length="327" mass="35634">MLLHIALSFLQFAISRAFHFDKFTGTLAVGIPITLFWHHGVSDPSQIEFVLVSLPTSFQGIKLFSNSDITQPDGTLNVIFPGTGDYTVKAFTNQTGYAAVLTTQTFEVLPPSENGGSDNSTVPLSAVQSASVVSSGTYDTTSLHSVELSSSASTESVRSTATASPNSNSHRNHKTSIIIGTVLGSLVSLLLLIGCTTFMFMRQRKERNLNCRLLEPDPMIISENLHSPPPREKNSETVSRMLVGETMPNLQDRSCETVEEVPTDDGRERINSVGNPLASDPHGAQQQAPLDVMAAVVRSMNQLVQLFINREAQRARRNSLDSPPEYE</sequence>
<feature type="region of interest" description="Disordered" evidence="1">
    <location>
        <begin position="149"/>
        <end position="172"/>
    </location>
</feature>
<organism evidence="4 5">
    <name type="scientific">Armillaria gallica</name>
    <name type="common">Bulbous honey fungus</name>
    <name type="synonym">Armillaria bulbosa</name>
    <dbReference type="NCBI Taxonomy" id="47427"/>
    <lineage>
        <taxon>Eukaryota</taxon>
        <taxon>Fungi</taxon>
        <taxon>Dikarya</taxon>
        <taxon>Basidiomycota</taxon>
        <taxon>Agaricomycotina</taxon>
        <taxon>Agaricomycetes</taxon>
        <taxon>Agaricomycetidae</taxon>
        <taxon>Agaricales</taxon>
        <taxon>Marasmiineae</taxon>
        <taxon>Physalacriaceae</taxon>
        <taxon>Armillaria</taxon>
    </lineage>
</organism>